<evidence type="ECO:0000313" key="4">
    <source>
        <dbReference type="Proteomes" id="UP000249688"/>
    </source>
</evidence>
<gene>
    <name evidence="3" type="ORF">C8P66_10962</name>
</gene>
<feature type="compositionally biased region" description="Low complexity" evidence="1">
    <location>
        <begin position="217"/>
        <end position="230"/>
    </location>
</feature>
<dbReference type="EMBL" id="QKYU01000009">
    <property type="protein sequence ID" value="PZW46565.1"/>
    <property type="molecule type" value="Genomic_DNA"/>
</dbReference>
<feature type="region of interest" description="Disordered" evidence="1">
    <location>
        <begin position="107"/>
        <end position="245"/>
    </location>
</feature>
<keyword evidence="4" id="KW-1185">Reference proteome</keyword>
<organism evidence="3 4">
    <name type="scientific">Humitalea rosea</name>
    <dbReference type="NCBI Taxonomy" id="990373"/>
    <lineage>
        <taxon>Bacteria</taxon>
        <taxon>Pseudomonadati</taxon>
        <taxon>Pseudomonadota</taxon>
        <taxon>Alphaproteobacteria</taxon>
        <taxon>Acetobacterales</taxon>
        <taxon>Roseomonadaceae</taxon>
        <taxon>Humitalea</taxon>
    </lineage>
</organism>
<protein>
    <submittedName>
        <fullName evidence="3">Uncharacterized protein</fullName>
    </submittedName>
</protein>
<reference evidence="3 4" key="1">
    <citation type="submission" date="2018-06" db="EMBL/GenBank/DDBJ databases">
        <title>Genomic Encyclopedia of Archaeal and Bacterial Type Strains, Phase II (KMG-II): from individual species to whole genera.</title>
        <authorList>
            <person name="Goeker M."/>
        </authorList>
    </citation>
    <scope>NUCLEOTIDE SEQUENCE [LARGE SCALE GENOMIC DNA]</scope>
    <source>
        <strain evidence="3 4">DSM 24525</strain>
    </source>
</reference>
<dbReference type="AlphaFoldDB" id="A0A2W7II37"/>
<accession>A0A2W7II37</accession>
<feature type="signal peptide" evidence="2">
    <location>
        <begin position="1"/>
        <end position="21"/>
    </location>
</feature>
<dbReference type="OrthoDB" id="9999596at2"/>
<evidence type="ECO:0000256" key="1">
    <source>
        <dbReference type="SAM" id="MobiDB-lite"/>
    </source>
</evidence>
<evidence type="ECO:0000313" key="3">
    <source>
        <dbReference type="EMBL" id="PZW46565.1"/>
    </source>
</evidence>
<proteinExistence type="predicted"/>
<feature type="compositionally biased region" description="Pro residues" evidence="1">
    <location>
        <begin position="127"/>
        <end position="137"/>
    </location>
</feature>
<comment type="caution">
    <text evidence="3">The sequence shown here is derived from an EMBL/GenBank/DDBJ whole genome shotgun (WGS) entry which is preliminary data.</text>
</comment>
<name>A0A2W7II37_9PROT</name>
<sequence length="266" mass="27087">MTPQLAVLCLGLTLAAAPALAEGFEGAWTGTVDCPSRDIFDRGSIPARASVVNNVLTVRIGPGSVSGRIINLGFGRLLRLDGTLDRGREASFDGVRVTPELIHARGMVDGTPCNLNLTPAGATVPNEPTPRPAPPPQRQAAPSRPAQPEPTPRGKVTAPPPPAAAAEGKGLQGRPRAGATILMPDPVEPTRPTPGATIRPDPGSYVAPTPQPPVYQPPVAASPARPPASVGGVTPAPPLPPTTAPQVADRLACALAGTCSQTPAPR</sequence>
<evidence type="ECO:0000256" key="2">
    <source>
        <dbReference type="SAM" id="SignalP"/>
    </source>
</evidence>
<keyword evidence="2" id="KW-0732">Signal</keyword>
<dbReference type="Proteomes" id="UP000249688">
    <property type="component" value="Unassembled WGS sequence"/>
</dbReference>
<feature type="chain" id="PRO_5015991990" evidence="2">
    <location>
        <begin position="22"/>
        <end position="266"/>
    </location>
</feature>
<dbReference type="RefSeq" id="WP_146422786.1">
    <property type="nucleotide sequence ID" value="NZ_QKYU01000009.1"/>
</dbReference>